<accession>A0A979GT54</accession>
<dbReference type="GO" id="GO:0140098">
    <property type="term" value="F:catalytic activity, acting on RNA"/>
    <property type="evidence" value="ECO:0007669"/>
    <property type="project" value="UniProtKB-ARBA"/>
</dbReference>
<dbReference type="Gene3D" id="3.30.2350.10">
    <property type="entry name" value="Pseudouridine synthase"/>
    <property type="match status" value="1"/>
</dbReference>
<evidence type="ECO:0000259" key="1">
    <source>
        <dbReference type="Pfam" id="PF00849"/>
    </source>
</evidence>
<dbReference type="InterPro" id="IPR020103">
    <property type="entry name" value="PsdUridine_synth_cat_dom_sf"/>
</dbReference>
<dbReference type="InterPro" id="IPR006224">
    <property type="entry name" value="PsdUridine_synth_RluA-like_CS"/>
</dbReference>
<dbReference type="CDD" id="cd02869">
    <property type="entry name" value="PseudoU_synth_RluA_like"/>
    <property type="match status" value="1"/>
</dbReference>
<protein>
    <submittedName>
        <fullName evidence="2">Pseudouridine synthase</fullName>
    </submittedName>
</protein>
<reference evidence="3" key="1">
    <citation type="submission" date="2009-08" db="EMBL/GenBank/DDBJ databases">
        <title>The complete genome of Chitinophaga pinensis DSM 2588.</title>
        <authorList>
            <consortium name="US DOE Joint Genome Institute (JGI-PGF)"/>
            <person name="Lucas S."/>
            <person name="Copeland A."/>
            <person name="Lapidus A."/>
            <person name="Glavina del Rio T."/>
            <person name="Dalin E."/>
            <person name="Tice H."/>
            <person name="Bruce D."/>
            <person name="Goodwin L."/>
            <person name="Pitluck S."/>
            <person name="Kyrpides N."/>
            <person name="Mavromatis K."/>
            <person name="Ivanova N."/>
            <person name="Mikhailova N."/>
            <person name="Sims D."/>
            <person name="Meinche L."/>
            <person name="Brettin T."/>
            <person name="Detter J.C."/>
            <person name="Han C."/>
            <person name="Larimer F."/>
            <person name="Land M."/>
            <person name="Hauser L."/>
            <person name="Markowitz V."/>
            <person name="Cheng J.-F."/>
            <person name="Hugenholtz P."/>
            <person name="Woyke T."/>
            <person name="Wu D."/>
            <person name="Spring S."/>
            <person name="Klenk H.-P."/>
            <person name="Eisen J.A."/>
        </authorList>
    </citation>
    <scope>NUCLEOTIDE SEQUENCE [LARGE SCALE GENOMIC DNA]</scope>
    <source>
        <strain evidence="3">ATCC 43595 / DSM 2588 / LMG 13176 / NBRC 15968 / NCIMB 11800 / UQM 2034</strain>
    </source>
</reference>
<dbReference type="InterPro" id="IPR050188">
    <property type="entry name" value="RluA_PseudoU_synthase"/>
</dbReference>
<feature type="domain" description="Pseudouridine synthase RsuA/RluA-like" evidence="1">
    <location>
        <begin position="377"/>
        <end position="523"/>
    </location>
</feature>
<dbReference type="Proteomes" id="UP000002215">
    <property type="component" value="Chromosome"/>
</dbReference>
<dbReference type="GO" id="GO:0003723">
    <property type="term" value="F:RNA binding"/>
    <property type="evidence" value="ECO:0007669"/>
    <property type="project" value="InterPro"/>
</dbReference>
<dbReference type="GO" id="GO:0000455">
    <property type="term" value="P:enzyme-directed rRNA pseudouridine synthesis"/>
    <property type="evidence" value="ECO:0007669"/>
    <property type="project" value="TreeGrafter"/>
</dbReference>
<dbReference type="PANTHER" id="PTHR21600:SF89">
    <property type="entry name" value="RIBOSOMAL LARGE SUBUNIT PSEUDOURIDINE SYNTHASE A"/>
    <property type="match status" value="1"/>
</dbReference>
<sequence length="570" mass="65146">MQANKAKHPVDNNQSRLSYFLDTSIDQIALPERFTFPFYYEPHPLTRIAAAELQHYLETQTDLDHNFGLSPDKEGNIIGKMFGVLVVKDTEGKLGYLSAFSGKLAGTNDYQKFVPPVFDMLVENSFFLKEQEVINNINNRITAISTDENYEGLKQKIEQLSIRSSTEISAFKKQLKDNKEDRRKLREEWMNTLNQQDYALAEADLVKQSLRDKHELKELTNRWEQQLGEMRTRLAQFDADMEALKNERRERSATLQQQLFQQYVFLNQAGKSKSLQEIFSATPFGKPPSAAGECAMPKLLQYAFTNRYTPIAMAEFWWGAAPKSEIRKHKHFYPACTGKCKPILAHMLEGMPVDEDPLLRTPETVGELDIIYQDESVVVVNKPSGLRSVPGVTIQDSVYTRLKHALGDIEPLIVHRLDMDTSGLLVVAKTQAAHKHIQRQFLQRTVSKRYTALLSKVIDTSEGEIDLPLTADLFNRPRQIVCFTTGKKSVTRWKVVTRYQAMTKIDFWPLTGRTHQLRMHSAHPLGLNAPIVGDDLYGTAAERMYLHAAHIEFTHPLSRQRISFDAPVTF</sequence>
<dbReference type="SUPFAM" id="SSF55120">
    <property type="entry name" value="Pseudouridine synthase"/>
    <property type="match status" value="1"/>
</dbReference>
<dbReference type="PANTHER" id="PTHR21600">
    <property type="entry name" value="MITOCHONDRIAL RNA PSEUDOURIDINE SYNTHASE"/>
    <property type="match status" value="1"/>
</dbReference>
<dbReference type="PROSITE" id="PS01129">
    <property type="entry name" value="PSI_RLU"/>
    <property type="match status" value="1"/>
</dbReference>
<dbReference type="AlphaFoldDB" id="A0A979GT54"/>
<proteinExistence type="predicted"/>
<reference evidence="2 3" key="2">
    <citation type="journal article" date="2010" name="Stand. Genomic Sci.">
        <title>Complete genome sequence of Chitinophaga pinensis type strain (UQM 2034).</title>
        <authorList>
            <person name="Glavina Del Rio T."/>
            <person name="Abt B."/>
            <person name="Spring S."/>
            <person name="Lapidus A."/>
            <person name="Nolan M."/>
            <person name="Tice H."/>
            <person name="Copeland A."/>
            <person name="Cheng J.F."/>
            <person name="Chen F."/>
            <person name="Bruce D."/>
            <person name="Goodwin L."/>
            <person name="Pitluck S."/>
            <person name="Ivanova N."/>
            <person name="Mavromatis K."/>
            <person name="Mikhailova N."/>
            <person name="Pati A."/>
            <person name="Chen A."/>
            <person name="Palaniappan K."/>
            <person name="Land M."/>
            <person name="Hauser L."/>
            <person name="Chang Y.J."/>
            <person name="Jeffries C.D."/>
            <person name="Chain P."/>
            <person name="Saunders E."/>
            <person name="Detter J.C."/>
            <person name="Brettin T."/>
            <person name="Rohde M."/>
            <person name="Goker M."/>
            <person name="Bristow J."/>
            <person name="Eisen J.A."/>
            <person name="Markowitz V."/>
            <person name="Hugenholtz P."/>
            <person name="Kyrpides N.C."/>
            <person name="Klenk H.P."/>
            <person name="Lucas S."/>
        </authorList>
    </citation>
    <scope>NUCLEOTIDE SEQUENCE [LARGE SCALE GENOMIC DNA]</scope>
    <source>
        <strain evidence="3">ATCC 43595 / DSM 2588 / LMG 13176 / NBRC 15968 / NCIMB 11800 / UQM 2034</strain>
    </source>
</reference>
<gene>
    <name evidence="2" type="ordered locus">Cpin_4402</name>
</gene>
<dbReference type="GO" id="GO:0009982">
    <property type="term" value="F:pseudouridine synthase activity"/>
    <property type="evidence" value="ECO:0007669"/>
    <property type="project" value="InterPro"/>
</dbReference>
<evidence type="ECO:0000313" key="2">
    <source>
        <dbReference type="EMBL" id="ACU61848.1"/>
    </source>
</evidence>
<dbReference type="KEGG" id="cpi:Cpin_4402"/>
<dbReference type="Pfam" id="PF00849">
    <property type="entry name" value="PseudoU_synth_2"/>
    <property type="match status" value="1"/>
</dbReference>
<evidence type="ECO:0000313" key="3">
    <source>
        <dbReference type="Proteomes" id="UP000002215"/>
    </source>
</evidence>
<dbReference type="InterPro" id="IPR006145">
    <property type="entry name" value="PsdUridine_synth_RsuA/RluA"/>
</dbReference>
<dbReference type="EMBL" id="CP001699">
    <property type="protein sequence ID" value="ACU61848.1"/>
    <property type="molecule type" value="Genomic_DNA"/>
</dbReference>
<name>A0A979GT54_CHIPD</name>
<organism evidence="2 3">
    <name type="scientific">Chitinophaga pinensis (strain ATCC 43595 / DSM 2588 / LMG 13176 / NBRC 15968 / NCIMB 11800 / UQM 2034)</name>
    <dbReference type="NCBI Taxonomy" id="485918"/>
    <lineage>
        <taxon>Bacteria</taxon>
        <taxon>Pseudomonadati</taxon>
        <taxon>Bacteroidota</taxon>
        <taxon>Chitinophagia</taxon>
        <taxon>Chitinophagales</taxon>
        <taxon>Chitinophagaceae</taxon>
        <taxon>Chitinophaga</taxon>
    </lineage>
</organism>